<comment type="caution">
    <text evidence="11">The sequence shown here is derived from an EMBL/GenBank/DDBJ whole genome shotgun (WGS) entry which is preliminary data.</text>
</comment>
<evidence type="ECO:0000256" key="4">
    <source>
        <dbReference type="ARBA" id="ARBA00022692"/>
    </source>
</evidence>
<name>A0ABW5FX47_9PSEU</name>
<evidence type="ECO:0000256" key="3">
    <source>
        <dbReference type="ARBA" id="ARBA00022475"/>
    </source>
</evidence>
<sequence>MKSRKDQVQAYFFVVGRLAAAVTHGKPDVLHAPSKRMSTGTVLGVVLAAVLMGIFGIVGLFVPSAGSSSWRQEGAIVMNKETGARYVYLGGQLRPVLNYSSARLVAGKSGSGAVASVSPASLAGTPVGQPIGIPGAPDALPAVTKVDGGSWTVCAQSAGTGQPVVTLLLGLPAEQPLNEAQALLVSASDGTDYLVWRGKRLRIPESSVLAALGYGDARPARVAPAWLNAIPQGADLEAPAVPGAGQPGPVIDGQQSRVGQIFQVRNPTINSDQLYVVRQGGLAPLSRTAAALLLAAPATRQAYPDMTVEPIAAGPSALTGVRVSADSGLAGDLPPVPPQVITPSPDQLPCVDNELTPTGQMTSVAETLPAGDVLAASVPLGAHKAGATADRAAIPAGGGALVRQSSAPGATPGTAFLVTEVGTKYPLADADVVSALGYGEGSAVVVPAQLLALLPTGPVLSMDAARKAQDPKP</sequence>
<dbReference type="Gene3D" id="2.40.50.910">
    <property type="entry name" value="Type VII secretion system EccB, repeat 3 domain"/>
    <property type="match status" value="1"/>
</dbReference>
<keyword evidence="3" id="KW-1003">Cell membrane</keyword>
<dbReference type="InterPro" id="IPR044857">
    <property type="entry name" value="T7SS_EccB_R1"/>
</dbReference>
<dbReference type="InterPro" id="IPR042485">
    <property type="entry name" value="T7SS_EccB_R3"/>
</dbReference>
<keyword evidence="7" id="KW-0067">ATP-binding</keyword>
<keyword evidence="9 10" id="KW-0472">Membrane</keyword>
<dbReference type="NCBIfam" id="TIGR03919">
    <property type="entry name" value="T7SS_EccB"/>
    <property type="match status" value="1"/>
</dbReference>
<protein>
    <submittedName>
        <fullName evidence="11">Type VII secretion protein EccB</fullName>
    </submittedName>
</protein>
<accession>A0ABW5FX47</accession>
<evidence type="ECO:0000256" key="8">
    <source>
        <dbReference type="ARBA" id="ARBA00022989"/>
    </source>
</evidence>
<keyword evidence="6" id="KW-0378">Hydrolase</keyword>
<dbReference type="EMBL" id="JBHUKR010000012">
    <property type="protein sequence ID" value="MFD2419610.1"/>
    <property type="molecule type" value="Genomic_DNA"/>
</dbReference>
<reference evidence="12" key="1">
    <citation type="journal article" date="2019" name="Int. J. Syst. Evol. Microbiol.">
        <title>The Global Catalogue of Microorganisms (GCM) 10K type strain sequencing project: providing services to taxonomists for standard genome sequencing and annotation.</title>
        <authorList>
            <consortium name="The Broad Institute Genomics Platform"/>
            <consortium name="The Broad Institute Genome Sequencing Center for Infectious Disease"/>
            <person name="Wu L."/>
            <person name="Ma J."/>
        </authorList>
    </citation>
    <scope>NUCLEOTIDE SEQUENCE [LARGE SCALE GENOMIC DNA]</scope>
    <source>
        <strain evidence="12">CGMCC 4.7645</strain>
    </source>
</reference>
<dbReference type="Pfam" id="PF05108">
    <property type="entry name" value="T7SS_ESX1_EccB"/>
    <property type="match status" value="1"/>
</dbReference>
<dbReference type="Proteomes" id="UP001597417">
    <property type="component" value="Unassembled WGS sequence"/>
</dbReference>
<comment type="subcellular location">
    <subcellularLocation>
        <location evidence="1">Cell membrane</location>
        <topology evidence="1">Single-pass membrane protein</topology>
    </subcellularLocation>
</comment>
<dbReference type="PANTHER" id="PTHR40765">
    <property type="entry name" value="ESX-2 SECRETION SYSTEM ATPASE ECCB2"/>
    <property type="match status" value="1"/>
</dbReference>
<evidence type="ECO:0000256" key="6">
    <source>
        <dbReference type="ARBA" id="ARBA00022801"/>
    </source>
</evidence>
<evidence type="ECO:0000256" key="5">
    <source>
        <dbReference type="ARBA" id="ARBA00022741"/>
    </source>
</evidence>
<evidence type="ECO:0000256" key="10">
    <source>
        <dbReference type="SAM" id="Phobius"/>
    </source>
</evidence>
<evidence type="ECO:0000256" key="1">
    <source>
        <dbReference type="ARBA" id="ARBA00004162"/>
    </source>
</evidence>
<evidence type="ECO:0000313" key="11">
    <source>
        <dbReference type="EMBL" id="MFD2419610.1"/>
    </source>
</evidence>
<feature type="transmembrane region" description="Helical" evidence="10">
    <location>
        <begin position="41"/>
        <end position="62"/>
    </location>
</feature>
<keyword evidence="5" id="KW-0547">Nucleotide-binding</keyword>
<keyword evidence="12" id="KW-1185">Reference proteome</keyword>
<keyword evidence="4 10" id="KW-0812">Transmembrane</keyword>
<proteinExistence type="inferred from homology"/>
<comment type="similarity">
    <text evidence="2">Belongs to the EccB family.</text>
</comment>
<organism evidence="11 12">
    <name type="scientific">Amycolatopsis pigmentata</name>
    <dbReference type="NCBI Taxonomy" id="450801"/>
    <lineage>
        <taxon>Bacteria</taxon>
        <taxon>Bacillati</taxon>
        <taxon>Actinomycetota</taxon>
        <taxon>Actinomycetes</taxon>
        <taxon>Pseudonocardiales</taxon>
        <taxon>Pseudonocardiaceae</taxon>
        <taxon>Amycolatopsis</taxon>
    </lineage>
</organism>
<evidence type="ECO:0000256" key="9">
    <source>
        <dbReference type="ARBA" id="ARBA00023136"/>
    </source>
</evidence>
<evidence type="ECO:0000256" key="7">
    <source>
        <dbReference type="ARBA" id="ARBA00022840"/>
    </source>
</evidence>
<dbReference type="Gene3D" id="3.30.2390.20">
    <property type="entry name" value="Type VII secretion system EccB, repeat 1 domain"/>
    <property type="match status" value="1"/>
</dbReference>
<dbReference type="RefSeq" id="WP_378267637.1">
    <property type="nucleotide sequence ID" value="NZ_JBHUKR010000012.1"/>
</dbReference>
<dbReference type="PANTHER" id="PTHR40765:SF2">
    <property type="entry name" value="ESX-2 SECRETION SYSTEM ATPASE ECCB2"/>
    <property type="match status" value="1"/>
</dbReference>
<evidence type="ECO:0000256" key="2">
    <source>
        <dbReference type="ARBA" id="ARBA00008149"/>
    </source>
</evidence>
<keyword evidence="8 10" id="KW-1133">Transmembrane helix</keyword>
<dbReference type="InterPro" id="IPR007795">
    <property type="entry name" value="T7SS_EccB"/>
</dbReference>
<evidence type="ECO:0000313" key="12">
    <source>
        <dbReference type="Proteomes" id="UP001597417"/>
    </source>
</evidence>
<gene>
    <name evidence="11" type="primary">eccB</name>
    <name evidence="11" type="ORF">ACFSXZ_25100</name>
</gene>